<reference evidence="11" key="1">
    <citation type="submission" date="2009-09" db="EMBL/GenBank/DDBJ databases">
        <authorList>
            <person name="Weinstock G."/>
            <person name="Sodergren E."/>
            <person name="Clifton S."/>
            <person name="Fulton L."/>
            <person name="Fulton B."/>
            <person name="Courtney L."/>
            <person name="Fronick C."/>
            <person name="Harrison M."/>
            <person name="Strong C."/>
            <person name="Farmer C."/>
            <person name="Delahaunty K."/>
            <person name="Markovic C."/>
            <person name="Hall O."/>
            <person name="Minx P."/>
            <person name="Tomlinson C."/>
            <person name="Mitreva M."/>
            <person name="Nelson J."/>
            <person name="Hou S."/>
            <person name="Wollam A."/>
            <person name="Pepin K.H."/>
            <person name="Johnson M."/>
            <person name="Bhonagiri V."/>
            <person name="Nash W.E."/>
            <person name="Warren W."/>
            <person name="Chinwalla A."/>
            <person name="Mardis E.R."/>
            <person name="Wilson R.K."/>
        </authorList>
    </citation>
    <scope>NUCLEOTIDE SEQUENCE [LARGE SCALE GENOMIC DNA]</scope>
    <source>
        <strain evidence="11">DSM 15470</strain>
    </source>
</reference>
<sequence length="208" mass="22383">MNWEDVMYFLHLFHAGGFMMYPLLLCSIIVVAIFFERYRYYSSHRSDTERLSAVMTDSLDRGDIEGLKDALKADGGIPAGVLLSAVNVYGTKAHQATIIEGAAAHAAGLLKNYLNYLDVIVTLSPLMGLLGTVIGMIGSFDVLSTADGQPFAITGGVAEALVCTATGLFVAIIALIAYTYLSQQVSHYISSIEKLSSVYLAIAEGKEK</sequence>
<evidence type="ECO:0000256" key="6">
    <source>
        <dbReference type="ARBA" id="ARBA00022989"/>
    </source>
</evidence>
<evidence type="ECO:0000256" key="3">
    <source>
        <dbReference type="ARBA" id="ARBA00022475"/>
    </source>
</evidence>
<evidence type="ECO:0000256" key="7">
    <source>
        <dbReference type="ARBA" id="ARBA00023136"/>
    </source>
</evidence>
<keyword evidence="3" id="KW-1003">Cell membrane</keyword>
<dbReference type="InterPro" id="IPR002898">
    <property type="entry name" value="MotA_ExbB_proton_chnl"/>
</dbReference>
<name>C9LLP0_9FIRM</name>
<evidence type="ECO:0000313" key="12">
    <source>
        <dbReference type="Proteomes" id="UP000004736"/>
    </source>
</evidence>
<evidence type="ECO:0000256" key="5">
    <source>
        <dbReference type="ARBA" id="ARBA00022927"/>
    </source>
</evidence>
<dbReference type="PANTHER" id="PTHR30625:SF15">
    <property type="entry name" value="BIOPOLYMER TRANSPORT PROTEIN EXBB"/>
    <property type="match status" value="1"/>
</dbReference>
<organism evidence="11 12">
    <name type="scientific">Dialister invisus DSM 15470</name>
    <dbReference type="NCBI Taxonomy" id="592028"/>
    <lineage>
        <taxon>Bacteria</taxon>
        <taxon>Bacillati</taxon>
        <taxon>Bacillota</taxon>
        <taxon>Negativicutes</taxon>
        <taxon>Veillonellales</taxon>
        <taxon>Veillonellaceae</taxon>
        <taxon>Dialister</taxon>
    </lineage>
</organism>
<keyword evidence="7 9" id="KW-0472">Membrane</keyword>
<dbReference type="InterPro" id="IPR050790">
    <property type="entry name" value="ExbB/TolQ_transport"/>
</dbReference>
<keyword evidence="12" id="KW-1185">Reference proteome</keyword>
<keyword evidence="2 8" id="KW-0813">Transport</keyword>
<dbReference type="Pfam" id="PF01618">
    <property type="entry name" value="MotA_ExbB"/>
    <property type="match status" value="1"/>
</dbReference>
<evidence type="ECO:0000256" key="4">
    <source>
        <dbReference type="ARBA" id="ARBA00022692"/>
    </source>
</evidence>
<dbReference type="RefSeq" id="WP_007069056.1">
    <property type="nucleotide sequence ID" value="NZ_GG698602.1"/>
</dbReference>
<keyword evidence="5 8" id="KW-0653">Protein transport</keyword>
<proteinExistence type="inferred from homology"/>
<dbReference type="HOGENOM" id="CLU_053325_4_4_9"/>
<dbReference type="GO" id="GO:0005886">
    <property type="term" value="C:plasma membrane"/>
    <property type="evidence" value="ECO:0007669"/>
    <property type="project" value="UniProtKB-SubCell"/>
</dbReference>
<feature type="domain" description="MotA/TolQ/ExbB proton channel" evidence="10">
    <location>
        <begin position="96"/>
        <end position="193"/>
    </location>
</feature>
<dbReference type="AlphaFoldDB" id="C9LLP0"/>
<evidence type="ECO:0000256" key="2">
    <source>
        <dbReference type="ARBA" id="ARBA00022448"/>
    </source>
</evidence>
<evidence type="ECO:0000256" key="8">
    <source>
        <dbReference type="RuleBase" id="RU004057"/>
    </source>
</evidence>
<evidence type="ECO:0000259" key="10">
    <source>
        <dbReference type="Pfam" id="PF01618"/>
    </source>
</evidence>
<dbReference type="PANTHER" id="PTHR30625">
    <property type="entry name" value="PROTEIN TOLQ"/>
    <property type="match status" value="1"/>
</dbReference>
<keyword evidence="4 9" id="KW-0812">Transmembrane</keyword>
<feature type="transmembrane region" description="Helical" evidence="9">
    <location>
        <begin position="116"/>
        <end position="137"/>
    </location>
</feature>
<dbReference type="STRING" id="592028.GCWU000321_00060"/>
<feature type="transmembrane region" description="Helical" evidence="9">
    <location>
        <begin position="157"/>
        <end position="181"/>
    </location>
</feature>
<feature type="transmembrane region" description="Helical" evidence="9">
    <location>
        <begin position="12"/>
        <end position="35"/>
    </location>
</feature>
<evidence type="ECO:0000256" key="1">
    <source>
        <dbReference type="ARBA" id="ARBA00004651"/>
    </source>
</evidence>
<dbReference type="eggNOG" id="COG0811">
    <property type="taxonomic scope" value="Bacteria"/>
</dbReference>
<keyword evidence="6 9" id="KW-1133">Transmembrane helix</keyword>
<gene>
    <name evidence="11" type="ORF">GCWU000321_00060</name>
</gene>
<evidence type="ECO:0000256" key="9">
    <source>
        <dbReference type="SAM" id="Phobius"/>
    </source>
</evidence>
<accession>C9LLP0</accession>
<comment type="caution">
    <text evidence="11">The sequence shown here is derived from an EMBL/GenBank/DDBJ whole genome shotgun (WGS) entry which is preliminary data.</text>
</comment>
<dbReference type="GO" id="GO:0017038">
    <property type="term" value="P:protein import"/>
    <property type="evidence" value="ECO:0007669"/>
    <property type="project" value="TreeGrafter"/>
</dbReference>
<dbReference type="Proteomes" id="UP000004736">
    <property type="component" value="Unassembled WGS sequence"/>
</dbReference>
<dbReference type="GeneID" id="78276819"/>
<protein>
    <submittedName>
        <fullName evidence="11">Transporter, MotA/TolQ/ExbB proton channel family protein</fullName>
    </submittedName>
</protein>
<evidence type="ECO:0000313" key="11">
    <source>
        <dbReference type="EMBL" id="EEW96123.1"/>
    </source>
</evidence>
<comment type="similarity">
    <text evidence="8">Belongs to the exbB/tolQ family.</text>
</comment>
<dbReference type="EMBL" id="ACIM02000001">
    <property type="protein sequence ID" value="EEW96123.1"/>
    <property type="molecule type" value="Genomic_DNA"/>
</dbReference>
<comment type="subcellular location">
    <subcellularLocation>
        <location evidence="1">Cell membrane</location>
        <topology evidence="1">Multi-pass membrane protein</topology>
    </subcellularLocation>
    <subcellularLocation>
        <location evidence="8">Membrane</location>
        <topology evidence="8">Multi-pass membrane protein</topology>
    </subcellularLocation>
</comment>